<accession>A0ABQ9HLG3</accession>
<comment type="caution">
    <text evidence="1">The sequence shown here is derived from an EMBL/GenBank/DDBJ whole genome shotgun (WGS) entry which is preliminary data.</text>
</comment>
<keyword evidence="2" id="KW-1185">Reference proteome</keyword>
<protein>
    <submittedName>
        <fullName evidence="1">Uncharacterized protein</fullName>
    </submittedName>
</protein>
<gene>
    <name evidence="1" type="ORF">PR048_011392</name>
</gene>
<evidence type="ECO:0000313" key="2">
    <source>
        <dbReference type="Proteomes" id="UP001159363"/>
    </source>
</evidence>
<dbReference type="CDD" id="cd09272">
    <property type="entry name" value="RNase_HI_RT_Ty1"/>
    <property type="match status" value="1"/>
</dbReference>
<evidence type="ECO:0000313" key="1">
    <source>
        <dbReference type="EMBL" id="KAJ8885196.1"/>
    </source>
</evidence>
<reference evidence="1 2" key="1">
    <citation type="submission" date="2023-02" db="EMBL/GenBank/DDBJ databases">
        <title>LHISI_Scaffold_Assembly.</title>
        <authorList>
            <person name="Stuart O.P."/>
            <person name="Cleave R."/>
            <person name="Magrath M.J.L."/>
            <person name="Mikheyev A.S."/>
        </authorList>
    </citation>
    <scope>NUCLEOTIDE SEQUENCE [LARGE SCALE GENOMIC DNA]</scope>
    <source>
        <strain evidence="1">Daus_M_001</strain>
        <tissue evidence="1">Leg muscle</tissue>
    </source>
</reference>
<feature type="non-terminal residue" evidence="1">
    <location>
        <position position="160"/>
    </location>
</feature>
<dbReference type="PANTHER" id="PTHR11439:SF483">
    <property type="entry name" value="PEPTIDE SYNTHASE GLIP-LIKE, PUTATIVE (AFU_ORTHOLOGUE AFUA_3G12920)-RELATED"/>
    <property type="match status" value="1"/>
</dbReference>
<dbReference type="Proteomes" id="UP001159363">
    <property type="component" value="Chromosome X"/>
</dbReference>
<proteinExistence type="predicted"/>
<dbReference type="EMBL" id="JARBHB010000004">
    <property type="protein sequence ID" value="KAJ8885196.1"/>
    <property type="molecule type" value="Genomic_DNA"/>
</dbReference>
<organism evidence="1 2">
    <name type="scientific">Dryococelus australis</name>
    <dbReference type="NCBI Taxonomy" id="614101"/>
    <lineage>
        <taxon>Eukaryota</taxon>
        <taxon>Metazoa</taxon>
        <taxon>Ecdysozoa</taxon>
        <taxon>Arthropoda</taxon>
        <taxon>Hexapoda</taxon>
        <taxon>Insecta</taxon>
        <taxon>Pterygota</taxon>
        <taxon>Neoptera</taxon>
        <taxon>Polyneoptera</taxon>
        <taxon>Phasmatodea</taxon>
        <taxon>Verophasmatodea</taxon>
        <taxon>Anareolatae</taxon>
        <taxon>Phasmatidae</taxon>
        <taxon>Eurycanthinae</taxon>
        <taxon>Dryococelus</taxon>
    </lineage>
</organism>
<dbReference type="PANTHER" id="PTHR11439">
    <property type="entry name" value="GAG-POL-RELATED RETROTRANSPOSON"/>
    <property type="match status" value="1"/>
</dbReference>
<name>A0ABQ9HLG3_9NEOP</name>
<sequence length="160" mass="17483">MALYVDDISVWGGRNKIDWLKCQISNLLIIRKPIDASQFLSIRVTKPNSDMVLAQFGMTIAKGLSAPLEVSKSVGIPGEDVDFDEKTGRQVKVFCDSDFANDKVDRKSCIGYVILLEGGAVSWCSKKQGVVPQSTVEAELVSMAEVTKDIAWMKGLLGVL</sequence>